<keyword evidence="2" id="KW-1185">Reference proteome</keyword>
<evidence type="ECO:0000313" key="2">
    <source>
        <dbReference type="Proteomes" id="UP000439986"/>
    </source>
</evidence>
<dbReference type="EMBL" id="WKJL01000019">
    <property type="protein sequence ID" value="MRW86789.1"/>
    <property type="molecule type" value="Genomic_DNA"/>
</dbReference>
<sequence>MNFINSLRSFFGRGGATAETVGPQDGLPGHSLIPDTRQVGVDGALQISTVWACVDRRATTVASLPFFVYKQVNGEKSLARTERLYALLHDQPNPRMTPFEFWRALMMWHDLRGNAYARIDRDSNGEALALWPMPTDQVEQVLLEDGSQVFRYTLGGNIAVLAASNVLHLKNLGNGTVGLSKLEFMAPTLDGAAKAQLDANKMFGAGGKPAGVLMIDKVLNKEQREAVKRNFADMSEGVTSRLHVLEANMKYEPVSLTPAERQLLETRRFDVEEICRWFDVPPVLVHHANVTSWGSGIAEIREGWTVFSIMPLVVNIAQAVRRCVLTPAQRARLTVEHSMDALLRATPKDRADIQAKYVQNGIQSRSEVRQLEGLPRRPEADVLTAQSNLVPLSMLGKVPAGKGGDGNTIAQ</sequence>
<dbReference type="InterPro" id="IPR006944">
    <property type="entry name" value="Phage/GTA_portal"/>
</dbReference>
<gene>
    <name evidence="1" type="ORF">GJ698_22210</name>
</gene>
<protein>
    <submittedName>
        <fullName evidence="1">Phage portal protein</fullName>
    </submittedName>
</protein>
<evidence type="ECO:0000313" key="1">
    <source>
        <dbReference type="EMBL" id="MRW86789.1"/>
    </source>
</evidence>
<proteinExistence type="predicted"/>
<organism evidence="1 2">
    <name type="scientific">Duganella aquatilis</name>
    <dbReference type="NCBI Taxonomy" id="2666082"/>
    <lineage>
        <taxon>Bacteria</taxon>
        <taxon>Pseudomonadati</taxon>
        <taxon>Pseudomonadota</taxon>
        <taxon>Betaproteobacteria</taxon>
        <taxon>Burkholderiales</taxon>
        <taxon>Oxalobacteraceae</taxon>
        <taxon>Telluria group</taxon>
        <taxon>Duganella</taxon>
    </lineage>
</organism>
<dbReference type="AlphaFoldDB" id="A0A844DFD4"/>
<accession>A0A844DFD4</accession>
<comment type="caution">
    <text evidence="1">The sequence shown here is derived from an EMBL/GenBank/DDBJ whole genome shotgun (WGS) entry which is preliminary data.</text>
</comment>
<dbReference type="NCBIfam" id="TIGR01537">
    <property type="entry name" value="portal_HK97"/>
    <property type="match status" value="1"/>
</dbReference>
<reference evidence="1 2" key="1">
    <citation type="submission" date="2019-11" db="EMBL/GenBank/DDBJ databases">
        <title>Novel species isolated from a subtropical stream in China.</title>
        <authorList>
            <person name="Lu H."/>
        </authorList>
    </citation>
    <scope>NUCLEOTIDE SEQUENCE [LARGE SCALE GENOMIC DNA]</scope>
    <source>
        <strain evidence="1 2">FT26W</strain>
    </source>
</reference>
<name>A0A844DFD4_9BURK</name>
<dbReference type="Proteomes" id="UP000439986">
    <property type="component" value="Unassembled WGS sequence"/>
</dbReference>
<dbReference type="RefSeq" id="WP_154360044.1">
    <property type="nucleotide sequence ID" value="NZ_WKJL01000019.1"/>
</dbReference>
<dbReference type="InterPro" id="IPR006427">
    <property type="entry name" value="Portal_HK97"/>
</dbReference>
<dbReference type="Pfam" id="PF04860">
    <property type="entry name" value="Phage_portal"/>
    <property type="match status" value="1"/>
</dbReference>